<feature type="transmembrane region" description="Helical" evidence="1">
    <location>
        <begin position="44"/>
        <end position="65"/>
    </location>
</feature>
<accession>A0A2T6C8D5</accession>
<protein>
    <recommendedName>
        <fullName evidence="4">Cytochrome C biogenesis DsbD-like protein</fullName>
    </recommendedName>
</protein>
<evidence type="ECO:0000313" key="2">
    <source>
        <dbReference type="EMBL" id="PTX64575.1"/>
    </source>
</evidence>
<reference evidence="2 3" key="1">
    <citation type="submission" date="2018-04" db="EMBL/GenBank/DDBJ databases">
        <title>Genomic Encyclopedia of Archaeal and Bacterial Type Strains, Phase II (KMG-II): from individual species to whole genera.</title>
        <authorList>
            <person name="Goeker M."/>
        </authorList>
    </citation>
    <scope>NUCLEOTIDE SEQUENCE [LARGE SCALE GENOMIC DNA]</scope>
    <source>
        <strain evidence="2 3">DSM 45787</strain>
    </source>
</reference>
<feature type="transmembrane region" description="Helical" evidence="1">
    <location>
        <begin position="151"/>
        <end position="176"/>
    </location>
</feature>
<keyword evidence="1" id="KW-0472">Membrane</keyword>
<dbReference type="Proteomes" id="UP000244240">
    <property type="component" value="Unassembled WGS sequence"/>
</dbReference>
<dbReference type="PANTHER" id="PTHR33876">
    <property type="entry name" value="UNNAMED PRODUCT"/>
    <property type="match status" value="1"/>
</dbReference>
<keyword evidence="1" id="KW-1133">Transmembrane helix</keyword>
<proteinExistence type="predicted"/>
<dbReference type="EMBL" id="QBKR01000002">
    <property type="protein sequence ID" value="PTX64575.1"/>
    <property type="molecule type" value="Genomic_DNA"/>
</dbReference>
<dbReference type="OrthoDB" id="9811044at2"/>
<evidence type="ECO:0008006" key="4">
    <source>
        <dbReference type="Google" id="ProtNLM"/>
    </source>
</evidence>
<dbReference type="RefSeq" id="WP_108021646.1">
    <property type="nucleotide sequence ID" value="NZ_QBKR01000002.1"/>
</dbReference>
<keyword evidence="1" id="KW-0812">Transmembrane</keyword>
<comment type="caution">
    <text evidence="2">The sequence shown here is derived from an EMBL/GenBank/DDBJ whole genome shotgun (WGS) entry which is preliminary data.</text>
</comment>
<evidence type="ECO:0000256" key="1">
    <source>
        <dbReference type="SAM" id="Phobius"/>
    </source>
</evidence>
<feature type="transmembrane region" description="Helical" evidence="1">
    <location>
        <begin position="77"/>
        <end position="99"/>
    </location>
</feature>
<dbReference type="AlphaFoldDB" id="A0A2T6C8D5"/>
<feature type="transmembrane region" description="Helical" evidence="1">
    <location>
        <begin position="119"/>
        <end position="139"/>
    </location>
</feature>
<organism evidence="2 3">
    <name type="scientific">Melghirimyces profundicolus</name>
    <dbReference type="NCBI Taxonomy" id="1242148"/>
    <lineage>
        <taxon>Bacteria</taxon>
        <taxon>Bacillati</taxon>
        <taxon>Bacillota</taxon>
        <taxon>Bacilli</taxon>
        <taxon>Bacillales</taxon>
        <taxon>Thermoactinomycetaceae</taxon>
        <taxon>Melghirimyces</taxon>
    </lineage>
</organism>
<gene>
    <name evidence="2" type="ORF">C8P63_10268</name>
</gene>
<name>A0A2T6C8D5_9BACL</name>
<dbReference type="PANTHER" id="PTHR33876:SF4">
    <property type="entry name" value="CHLOROPLAST PROTEIN FOR GROWTH AND FERTILITY 2"/>
    <property type="match status" value="1"/>
</dbReference>
<feature type="transmembrane region" description="Helical" evidence="1">
    <location>
        <begin position="188"/>
        <end position="205"/>
    </location>
</feature>
<dbReference type="InterPro" id="IPR052776">
    <property type="entry name" value="Chloro_ReproSupport/MetalTrans"/>
</dbReference>
<keyword evidence="3" id="KW-1185">Reference proteome</keyword>
<evidence type="ECO:0000313" key="3">
    <source>
        <dbReference type="Proteomes" id="UP000244240"/>
    </source>
</evidence>
<sequence length="211" mass="22846">MSFEVLSVLGVGLLLGFRHSFDPDHFIAVSTIATRTGNALKSAVSGIFWGSGHTLMLLMIGMPLVMMKTAVPPRLELIMECTVGVMLIVLGWTSIRTFRKQTEDKRGGSFEKPAQQLNLQSFFVGMVHGMAGSGALVLLTMSTLKDWTEAVLYILVFGCGTVGGMAFFALVIGLPFTFAGRFDRLRRTLGIGAGVASLLFGIFYIQDILLS</sequence>